<proteinExistence type="predicted"/>
<reference evidence="2 3" key="1">
    <citation type="submission" date="2020-04" db="EMBL/GenBank/DDBJ databases">
        <authorList>
            <person name="De Canck E."/>
        </authorList>
    </citation>
    <scope>NUCLEOTIDE SEQUENCE [LARGE SCALE GENOMIC DNA]</scope>
    <source>
        <strain evidence="2 3">LMG 29739</strain>
    </source>
</reference>
<feature type="region of interest" description="Disordered" evidence="1">
    <location>
        <begin position="1"/>
        <end position="83"/>
    </location>
</feature>
<evidence type="ECO:0000313" key="2">
    <source>
        <dbReference type="EMBL" id="CAB3766693.1"/>
    </source>
</evidence>
<dbReference type="EMBL" id="CADIKF010000047">
    <property type="protein sequence ID" value="CAB3766693.1"/>
    <property type="molecule type" value="Genomic_DNA"/>
</dbReference>
<name>A0A6J5EKB1_9BURK</name>
<dbReference type="Proteomes" id="UP000494329">
    <property type="component" value="Unassembled WGS sequence"/>
</dbReference>
<keyword evidence="3" id="KW-1185">Reference proteome</keyword>
<gene>
    <name evidence="2" type="ORF">LMG29739_04896</name>
</gene>
<accession>A0A6J5EKB1</accession>
<dbReference type="AlphaFoldDB" id="A0A6J5EKB1"/>
<feature type="compositionally biased region" description="Polar residues" evidence="1">
    <location>
        <begin position="28"/>
        <end position="37"/>
    </location>
</feature>
<evidence type="ECO:0000256" key="1">
    <source>
        <dbReference type="SAM" id="MobiDB-lite"/>
    </source>
</evidence>
<organism evidence="2 3">
    <name type="scientific">Paraburkholderia solisilvae</name>
    <dbReference type="NCBI Taxonomy" id="624376"/>
    <lineage>
        <taxon>Bacteria</taxon>
        <taxon>Pseudomonadati</taxon>
        <taxon>Pseudomonadota</taxon>
        <taxon>Betaproteobacteria</taxon>
        <taxon>Burkholderiales</taxon>
        <taxon>Burkholderiaceae</taxon>
        <taxon>Paraburkholderia</taxon>
    </lineage>
</organism>
<sequence>MPDLKIGRSSGPDLNPFSDDHALKKPGTKTQSPTRNAAQFEGLSSGRRPPPPPPKSRAAEGGEGGVQTMKTPPPPPPPRRSALNKLAEGASTATDVGLTAQSVLSEGKNILGTEAKKAMLQADAAEQVSLTHAASKASREMEWASMIATIMNKGMSNASKAASGQ</sequence>
<protein>
    <submittedName>
        <fullName evidence="2">Uncharacterized protein</fullName>
    </submittedName>
</protein>
<evidence type="ECO:0000313" key="3">
    <source>
        <dbReference type="Proteomes" id="UP000494329"/>
    </source>
</evidence>